<keyword evidence="3" id="KW-1185">Reference proteome</keyword>
<dbReference type="Proteomes" id="UP000177622">
    <property type="component" value="Unassembled WGS sequence"/>
</dbReference>
<dbReference type="Pfam" id="PF12511">
    <property type="entry name" value="DUF3716"/>
    <property type="match status" value="1"/>
</dbReference>
<evidence type="ECO:0000313" key="3">
    <source>
        <dbReference type="Proteomes" id="UP000177622"/>
    </source>
</evidence>
<sequence>MDNDPPPNDPSGSTAPPMAHPLSSDPSRPPAAPLAPRFLVPAGGKYLPPPAVGRDLNEPGEWAKEVMELNSSKARKGDTILSPLLEELVVRPPRREPQLRESRRMTEPALRAHLFANIRNNEAALMVVVGTVKETTDQECTHCKKLGGPWARCVIIEGIAGDGLPCANCHQLRRAKTCEFTGTAPPRHNRVNRTRRRTAQPTADHPQTSATADTDIADQIRVLESSHRIQVIVIHEANRTVTELLHVVRESLDLVIRGWNGNTLQDRDIQRLDENFRALARAHQLESRQNDVERDMANQLRTLRSQL</sequence>
<dbReference type="OrthoDB" id="4359659at2759"/>
<feature type="compositionally biased region" description="Polar residues" evidence="1">
    <location>
        <begin position="199"/>
        <end position="212"/>
    </location>
</feature>
<feature type="region of interest" description="Disordered" evidence="1">
    <location>
        <begin position="181"/>
        <end position="215"/>
    </location>
</feature>
<dbReference type="AlphaFoldDB" id="A0A1F5L724"/>
<gene>
    <name evidence="2" type="ORF">PENARI_c024G07111</name>
</gene>
<dbReference type="RefSeq" id="XP_022484459.1">
    <property type="nucleotide sequence ID" value="XM_022635695.1"/>
</dbReference>
<dbReference type="STRING" id="1835702.A0A1F5L724"/>
<reference evidence="2 3" key="1">
    <citation type="journal article" date="2016" name="Sci. Rep.">
        <title>Penicillium arizonense, a new, genome sequenced fungal species, reveals a high chemical diversity in secreted metabolites.</title>
        <authorList>
            <person name="Grijseels S."/>
            <person name="Nielsen J.C."/>
            <person name="Randelovic M."/>
            <person name="Nielsen J."/>
            <person name="Nielsen K.F."/>
            <person name="Workman M."/>
            <person name="Frisvad J.C."/>
        </authorList>
    </citation>
    <scope>NUCLEOTIDE SEQUENCE [LARGE SCALE GENOMIC DNA]</scope>
    <source>
        <strain evidence="2 3">CBS 141311</strain>
    </source>
</reference>
<feature type="compositionally biased region" description="Basic residues" evidence="1">
    <location>
        <begin position="187"/>
        <end position="198"/>
    </location>
</feature>
<dbReference type="EMBL" id="LXJU01000024">
    <property type="protein sequence ID" value="OGE49005.1"/>
    <property type="molecule type" value="Genomic_DNA"/>
</dbReference>
<name>A0A1F5L724_PENAI</name>
<feature type="region of interest" description="Disordered" evidence="1">
    <location>
        <begin position="1"/>
        <end position="40"/>
    </location>
</feature>
<evidence type="ECO:0000313" key="2">
    <source>
        <dbReference type="EMBL" id="OGE49005.1"/>
    </source>
</evidence>
<dbReference type="GeneID" id="34580429"/>
<comment type="caution">
    <text evidence="2">The sequence shown here is derived from an EMBL/GenBank/DDBJ whole genome shotgun (WGS) entry which is preliminary data.</text>
</comment>
<proteinExistence type="predicted"/>
<organism evidence="2 3">
    <name type="scientific">Penicillium arizonense</name>
    <dbReference type="NCBI Taxonomy" id="1835702"/>
    <lineage>
        <taxon>Eukaryota</taxon>
        <taxon>Fungi</taxon>
        <taxon>Dikarya</taxon>
        <taxon>Ascomycota</taxon>
        <taxon>Pezizomycotina</taxon>
        <taxon>Eurotiomycetes</taxon>
        <taxon>Eurotiomycetidae</taxon>
        <taxon>Eurotiales</taxon>
        <taxon>Aspergillaceae</taxon>
        <taxon>Penicillium</taxon>
    </lineage>
</organism>
<protein>
    <submittedName>
        <fullName evidence="2">Uncharacterized protein</fullName>
    </submittedName>
</protein>
<evidence type="ECO:0000256" key="1">
    <source>
        <dbReference type="SAM" id="MobiDB-lite"/>
    </source>
</evidence>
<dbReference type="InterPro" id="IPR022190">
    <property type="entry name" value="DUF3716"/>
</dbReference>
<accession>A0A1F5L724</accession>